<feature type="compositionally biased region" description="Polar residues" evidence="1">
    <location>
        <begin position="50"/>
        <end position="68"/>
    </location>
</feature>
<evidence type="ECO:0000313" key="3">
    <source>
        <dbReference type="Proteomes" id="UP001054252"/>
    </source>
</evidence>
<keyword evidence="3" id="KW-1185">Reference proteome</keyword>
<sequence>MCICSQGGNKQSLGKRSEHPSPTARSEGQKSPPAAHRNPPSNSRKRVSACDSSARNEINKPASSSYARNTDRGNPIRCIPGRECRGG</sequence>
<accession>A0AAV5I2E9</accession>
<gene>
    <name evidence="2" type="ORF">SLEP1_g6862</name>
</gene>
<evidence type="ECO:0000256" key="1">
    <source>
        <dbReference type="SAM" id="MobiDB-lite"/>
    </source>
</evidence>
<dbReference type="Proteomes" id="UP001054252">
    <property type="component" value="Unassembled WGS sequence"/>
</dbReference>
<dbReference type="AlphaFoldDB" id="A0AAV5I2E9"/>
<proteinExistence type="predicted"/>
<organism evidence="2 3">
    <name type="scientific">Rubroshorea leprosula</name>
    <dbReference type="NCBI Taxonomy" id="152421"/>
    <lineage>
        <taxon>Eukaryota</taxon>
        <taxon>Viridiplantae</taxon>
        <taxon>Streptophyta</taxon>
        <taxon>Embryophyta</taxon>
        <taxon>Tracheophyta</taxon>
        <taxon>Spermatophyta</taxon>
        <taxon>Magnoliopsida</taxon>
        <taxon>eudicotyledons</taxon>
        <taxon>Gunneridae</taxon>
        <taxon>Pentapetalae</taxon>
        <taxon>rosids</taxon>
        <taxon>malvids</taxon>
        <taxon>Malvales</taxon>
        <taxon>Dipterocarpaceae</taxon>
        <taxon>Rubroshorea</taxon>
    </lineage>
</organism>
<protein>
    <submittedName>
        <fullName evidence="2">Uncharacterized protein</fullName>
    </submittedName>
</protein>
<feature type="region of interest" description="Disordered" evidence="1">
    <location>
        <begin position="1"/>
        <end position="87"/>
    </location>
</feature>
<reference evidence="2 3" key="1">
    <citation type="journal article" date="2021" name="Commun. Biol.">
        <title>The genome of Shorea leprosula (Dipterocarpaceae) highlights the ecological relevance of drought in aseasonal tropical rainforests.</title>
        <authorList>
            <person name="Ng K.K.S."/>
            <person name="Kobayashi M.J."/>
            <person name="Fawcett J.A."/>
            <person name="Hatakeyama M."/>
            <person name="Paape T."/>
            <person name="Ng C.H."/>
            <person name="Ang C.C."/>
            <person name="Tnah L.H."/>
            <person name="Lee C.T."/>
            <person name="Nishiyama T."/>
            <person name="Sese J."/>
            <person name="O'Brien M.J."/>
            <person name="Copetti D."/>
            <person name="Mohd Noor M.I."/>
            <person name="Ong R.C."/>
            <person name="Putra M."/>
            <person name="Sireger I.Z."/>
            <person name="Indrioko S."/>
            <person name="Kosugi Y."/>
            <person name="Izuno A."/>
            <person name="Isagi Y."/>
            <person name="Lee S.L."/>
            <person name="Shimizu K.K."/>
        </authorList>
    </citation>
    <scope>NUCLEOTIDE SEQUENCE [LARGE SCALE GENOMIC DNA]</scope>
    <source>
        <strain evidence="2">214</strain>
    </source>
</reference>
<evidence type="ECO:0000313" key="2">
    <source>
        <dbReference type="EMBL" id="GKU93255.1"/>
    </source>
</evidence>
<dbReference type="EMBL" id="BPVZ01000007">
    <property type="protein sequence ID" value="GKU93255.1"/>
    <property type="molecule type" value="Genomic_DNA"/>
</dbReference>
<comment type="caution">
    <text evidence="2">The sequence shown here is derived from an EMBL/GenBank/DDBJ whole genome shotgun (WGS) entry which is preliminary data.</text>
</comment>
<name>A0AAV5I2E9_9ROSI</name>
<feature type="compositionally biased region" description="Polar residues" evidence="1">
    <location>
        <begin position="1"/>
        <end position="14"/>
    </location>
</feature>